<dbReference type="Pfam" id="PF00128">
    <property type="entry name" value="Alpha-amylase"/>
    <property type="match status" value="1"/>
</dbReference>
<keyword evidence="7" id="KW-1185">Reference proteome</keyword>
<protein>
    <submittedName>
        <fullName evidence="6">Alpha amylase family protein</fullName>
    </submittedName>
</protein>
<proteinExistence type="predicted"/>
<feature type="compositionally biased region" description="Low complexity" evidence="4">
    <location>
        <begin position="573"/>
        <end position="582"/>
    </location>
</feature>
<sequence>MSASASSLSMSTNTIPPPALNESSSELYLSSSQAFYVDTTSPLNFSQEELLDYSEHEHSEQSILNNLWYKEAIFYEVYVRAFCDVEGTGNGGISGITAKLDYLHSLGVDCIWLLPIYPSPLKDDGYDVSDYCDIHPDYGTLNDFKILVKAVHERNMKIIADFIPNHCSEQHRWFQEARKDRNSPYRDYFVWTDDPQLYKEARIIFLDVEPSNWTYDEVAGQYYWHRFYKEQPDLNFDNPKVQQEMLDIMKFWLDLGIDGFRVDAVPYLFERDGTSCENLPETHIFLKKMRHFIDENYPGRIILAEACQMPKEVRKYFGEGEGDEFHMGFHFPVMPRIYMAIKRGDGQCLKDIMEQTPDIPTTCQWVTFLRNHDELTLEMVTPDERKEMWAHYAPVPRMKINMGIRRRLAPLMDNDQRKIELAYSLLFTLPGSPIIYYGDEIGMGDNIWLEDRHGRDEMITGRSEQQLLQVPENSVQNRRQQKTNRLMVTQQSSLESDRQSHYLVDILTDHQCIVDTGGRVNVSLDPYCFYWFSMGEITTLIGEGPKSRDLRRRSIYAQIDPSSPTPTPHSSRHLSTTTGTTTILEENFENQQSPISEQRFQKKNKINK</sequence>
<evidence type="ECO:0000256" key="2">
    <source>
        <dbReference type="ARBA" id="ARBA00022837"/>
    </source>
</evidence>
<gene>
    <name evidence="6" type="ORF">PPL_07017</name>
</gene>
<dbReference type="InterPro" id="IPR017853">
    <property type="entry name" value="GH"/>
</dbReference>
<dbReference type="Gene3D" id="3.90.400.10">
    <property type="entry name" value="Oligo-1,6-glucosidase, Domain 2"/>
    <property type="match status" value="1"/>
</dbReference>
<dbReference type="Gene3D" id="3.20.20.80">
    <property type="entry name" value="Glycosidases"/>
    <property type="match status" value="1"/>
</dbReference>
<evidence type="ECO:0000259" key="5">
    <source>
        <dbReference type="SMART" id="SM00642"/>
    </source>
</evidence>
<accession>D3BE64</accession>
<dbReference type="GO" id="GO:0046872">
    <property type="term" value="F:metal ion binding"/>
    <property type="evidence" value="ECO:0007669"/>
    <property type="project" value="UniProtKB-KW"/>
</dbReference>
<keyword evidence="1" id="KW-0479">Metal-binding</keyword>
<feature type="region of interest" description="Disordered" evidence="4">
    <location>
        <begin position="558"/>
        <end position="608"/>
    </location>
</feature>
<feature type="compositionally biased region" description="Polar residues" evidence="4">
    <location>
        <begin position="589"/>
        <end position="598"/>
    </location>
</feature>
<comment type="caution">
    <text evidence="6">The sequence shown here is derived from an EMBL/GenBank/DDBJ whole genome shotgun (WGS) entry which is preliminary data.</text>
</comment>
<name>D3BE64_HETP5</name>
<dbReference type="InterPro" id="IPR045857">
    <property type="entry name" value="O16G_dom_2"/>
</dbReference>
<organism evidence="6 7">
    <name type="scientific">Heterostelium pallidum (strain ATCC 26659 / Pp 5 / PN500)</name>
    <name type="common">Cellular slime mold</name>
    <name type="synonym">Polysphondylium pallidum</name>
    <dbReference type="NCBI Taxonomy" id="670386"/>
    <lineage>
        <taxon>Eukaryota</taxon>
        <taxon>Amoebozoa</taxon>
        <taxon>Evosea</taxon>
        <taxon>Eumycetozoa</taxon>
        <taxon>Dictyostelia</taxon>
        <taxon>Acytosteliales</taxon>
        <taxon>Acytosteliaceae</taxon>
        <taxon>Heterostelium</taxon>
    </lineage>
</organism>
<feature type="domain" description="Glycosyl hydrolase family 13 catalytic" evidence="5">
    <location>
        <begin position="76"/>
        <end position="498"/>
    </location>
</feature>
<dbReference type="GO" id="GO:0016853">
    <property type="term" value="F:isomerase activity"/>
    <property type="evidence" value="ECO:0007669"/>
    <property type="project" value="UniProtKB-KW"/>
</dbReference>
<evidence type="ECO:0000256" key="3">
    <source>
        <dbReference type="ARBA" id="ARBA00023235"/>
    </source>
</evidence>
<dbReference type="InParanoid" id="D3BE64"/>
<dbReference type="STRING" id="670386.D3BE64"/>
<evidence type="ECO:0000256" key="1">
    <source>
        <dbReference type="ARBA" id="ARBA00022723"/>
    </source>
</evidence>
<keyword evidence="2" id="KW-0106">Calcium</keyword>
<dbReference type="PANTHER" id="PTHR10357:SF219">
    <property type="entry name" value="MALTOSE ALPHA-D-GLUCOSYLTRANSFERASE"/>
    <property type="match status" value="1"/>
</dbReference>
<dbReference type="PANTHER" id="PTHR10357">
    <property type="entry name" value="ALPHA-AMYLASE FAMILY MEMBER"/>
    <property type="match status" value="1"/>
</dbReference>
<dbReference type="SMART" id="SM00642">
    <property type="entry name" value="Aamy"/>
    <property type="match status" value="1"/>
</dbReference>
<dbReference type="InterPro" id="IPR006047">
    <property type="entry name" value="GH13_cat_dom"/>
</dbReference>
<keyword evidence="3" id="KW-0413">Isomerase</keyword>
<dbReference type="FunFam" id="3.20.20.80:FF:000055">
    <property type="entry name" value="Trehalose synthase"/>
    <property type="match status" value="1"/>
</dbReference>
<dbReference type="SUPFAM" id="SSF51445">
    <property type="entry name" value="(Trans)glycosidases"/>
    <property type="match status" value="1"/>
</dbReference>
<dbReference type="GeneID" id="31362498"/>
<dbReference type="EMBL" id="ADBJ01000031">
    <property type="protein sequence ID" value="EFA80195.1"/>
    <property type="molecule type" value="Genomic_DNA"/>
</dbReference>
<dbReference type="GO" id="GO:0005975">
    <property type="term" value="P:carbohydrate metabolic process"/>
    <property type="evidence" value="ECO:0007669"/>
    <property type="project" value="InterPro"/>
</dbReference>
<dbReference type="Proteomes" id="UP000001396">
    <property type="component" value="Unassembled WGS sequence"/>
</dbReference>
<dbReference type="AlphaFoldDB" id="D3BE64"/>
<evidence type="ECO:0000313" key="7">
    <source>
        <dbReference type="Proteomes" id="UP000001396"/>
    </source>
</evidence>
<dbReference type="RefSeq" id="XP_020432315.1">
    <property type="nucleotide sequence ID" value="XM_020577867.1"/>
</dbReference>
<evidence type="ECO:0000313" key="6">
    <source>
        <dbReference type="EMBL" id="EFA80195.1"/>
    </source>
</evidence>
<dbReference type="CDD" id="cd11334">
    <property type="entry name" value="AmyAc_TreS"/>
    <property type="match status" value="1"/>
</dbReference>
<reference evidence="6 7" key="1">
    <citation type="journal article" date="2011" name="Genome Res.">
        <title>Phylogeny-wide analysis of social amoeba genomes highlights ancient origins for complex intercellular communication.</title>
        <authorList>
            <person name="Heidel A.J."/>
            <person name="Lawal H.M."/>
            <person name="Felder M."/>
            <person name="Schilde C."/>
            <person name="Helps N.R."/>
            <person name="Tunggal B."/>
            <person name="Rivero F."/>
            <person name="John U."/>
            <person name="Schleicher M."/>
            <person name="Eichinger L."/>
            <person name="Platzer M."/>
            <person name="Noegel A.A."/>
            <person name="Schaap P."/>
            <person name="Gloeckner G."/>
        </authorList>
    </citation>
    <scope>NUCLEOTIDE SEQUENCE [LARGE SCALE GENOMIC DNA]</scope>
    <source>
        <strain evidence="7">ATCC 26659 / Pp 5 / PN500</strain>
    </source>
</reference>
<evidence type="ECO:0000256" key="4">
    <source>
        <dbReference type="SAM" id="MobiDB-lite"/>
    </source>
</evidence>